<evidence type="ECO:0000256" key="1">
    <source>
        <dbReference type="ARBA" id="ARBA00022679"/>
    </source>
</evidence>
<dbReference type="EMBL" id="CP014223">
    <property type="protein sequence ID" value="AMJ42486.1"/>
    <property type="molecule type" value="Genomic_DNA"/>
</dbReference>
<feature type="domain" description="N-acetyltransferase" evidence="3">
    <location>
        <begin position="11"/>
        <end position="165"/>
    </location>
</feature>
<reference evidence="6" key="2">
    <citation type="submission" date="2016-01" db="EMBL/GenBank/DDBJ databases">
        <authorList>
            <person name="Poehlein A."/>
            <person name="Schlien K."/>
            <person name="Gottschalk G."/>
            <person name="Buckel W."/>
            <person name="Daniel R."/>
        </authorList>
    </citation>
    <scope>NUCLEOTIDE SEQUENCE [LARGE SCALE GENOMIC DNA]</scope>
    <source>
        <strain evidence="6">X2</strain>
    </source>
</reference>
<dbReference type="PROSITE" id="PS51186">
    <property type="entry name" value="GNAT"/>
    <property type="match status" value="1"/>
</dbReference>
<evidence type="ECO:0000259" key="3">
    <source>
        <dbReference type="PROSITE" id="PS51186"/>
    </source>
</evidence>
<evidence type="ECO:0000313" key="4">
    <source>
        <dbReference type="EMBL" id="AMJ42486.1"/>
    </source>
</evidence>
<protein>
    <submittedName>
        <fullName evidence="4">N-acyltransferase YncA</fullName>
        <ecNumber evidence="4">2.3.1.-</ecNumber>
    </submittedName>
    <submittedName>
        <fullName evidence="5">Phosphinothricin acetyltransferase</fullName>
    </submittedName>
</protein>
<dbReference type="PANTHER" id="PTHR43072">
    <property type="entry name" value="N-ACETYLTRANSFERASE"/>
    <property type="match status" value="1"/>
</dbReference>
<name>A0A120MKJ6_ANAPI</name>
<reference evidence="7" key="4">
    <citation type="submission" date="2016-11" db="EMBL/GenBank/DDBJ databases">
        <authorList>
            <person name="Jaros S."/>
            <person name="Januszkiewicz K."/>
            <person name="Wedrychowicz H."/>
        </authorList>
    </citation>
    <scope>NUCLEOTIDE SEQUENCE [LARGE SCALE GENOMIC DNA]</scope>
    <source>
        <strain evidence="7">DSM 1682</strain>
    </source>
</reference>
<dbReference type="AlphaFoldDB" id="A0A120MKJ6"/>
<dbReference type="Proteomes" id="UP000184204">
    <property type="component" value="Unassembled WGS sequence"/>
</dbReference>
<evidence type="ECO:0000313" key="6">
    <source>
        <dbReference type="Proteomes" id="UP000068026"/>
    </source>
</evidence>
<dbReference type="InterPro" id="IPR016181">
    <property type="entry name" value="Acyl_CoA_acyltransferase"/>
</dbReference>
<gene>
    <name evidence="4" type="primary">yncA</name>
    <name evidence="4" type="ORF">CPRO_29560</name>
    <name evidence="5" type="ORF">SAMN02745151_00431</name>
</gene>
<dbReference type="Pfam" id="PF00583">
    <property type="entry name" value="Acetyltransf_1"/>
    <property type="match status" value="1"/>
</dbReference>
<evidence type="ECO:0000256" key="2">
    <source>
        <dbReference type="ARBA" id="ARBA00023315"/>
    </source>
</evidence>
<dbReference type="KEGG" id="cpro:CPRO_29560"/>
<proteinExistence type="predicted"/>
<dbReference type="EC" id="2.3.1.-" evidence="4"/>
<dbReference type="Proteomes" id="UP000068026">
    <property type="component" value="Chromosome"/>
</dbReference>
<dbReference type="Gene3D" id="3.40.630.30">
    <property type="match status" value="1"/>
</dbReference>
<reference evidence="4 6" key="1">
    <citation type="journal article" date="2016" name="Genome Announc.">
        <title>Complete Genome Sequence of the Amino Acid-Fermenting Clostridium propionicum X2 (DSM 1682).</title>
        <authorList>
            <person name="Poehlein A."/>
            <person name="Schlien K."/>
            <person name="Chowdhury N.P."/>
            <person name="Gottschalk G."/>
            <person name="Buckel W."/>
            <person name="Daniel R."/>
        </authorList>
    </citation>
    <scope>NUCLEOTIDE SEQUENCE [LARGE SCALE GENOMIC DNA]</scope>
    <source>
        <strain evidence="4 6">X2</strain>
    </source>
</reference>
<sequence length="165" mass="18466">MMNIVFEKLGMEHQKLVMEIFNYYIATGTGAFPPTPLPEQFYPMLMKRSEDLCAYAVVDADINRTVGFCSLSPFHPFSTFQKTADVSYFIAEDYTAKGVGAKCLSLLEQEGKVLGVHHLIAEISSENEPSIQFHIKNGFSNIGEFKNVGEKLGRNFGIVLMQKTL</sequence>
<keyword evidence="1 4" id="KW-0808">Transferase</keyword>
<organism evidence="5 7">
    <name type="scientific">Anaerotignum propionicum DSM 1682</name>
    <dbReference type="NCBI Taxonomy" id="991789"/>
    <lineage>
        <taxon>Bacteria</taxon>
        <taxon>Bacillati</taxon>
        <taxon>Bacillota</taxon>
        <taxon>Clostridia</taxon>
        <taxon>Lachnospirales</taxon>
        <taxon>Anaerotignaceae</taxon>
        <taxon>Anaerotignum</taxon>
    </lineage>
</organism>
<dbReference type="InterPro" id="IPR000182">
    <property type="entry name" value="GNAT_dom"/>
</dbReference>
<dbReference type="GO" id="GO:0016747">
    <property type="term" value="F:acyltransferase activity, transferring groups other than amino-acyl groups"/>
    <property type="evidence" value="ECO:0007669"/>
    <property type="project" value="InterPro"/>
</dbReference>
<dbReference type="PANTHER" id="PTHR43072:SF23">
    <property type="entry name" value="UPF0039 PROTEIN C11D3.02C"/>
    <property type="match status" value="1"/>
</dbReference>
<evidence type="ECO:0000313" key="7">
    <source>
        <dbReference type="Proteomes" id="UP000184204"/>
    </source>
</evidence>
<dbReference type="EMBL" id="FQUA01000001">
    <property type="protein sequence ID" value="SHE33379.1"/>
    <property type="molecule type" value="Genomic_DNA"/>
</dbReference>
<keyword evidence="2 4" id="KW-0012">Acyltransferase</keyword>
<keyword evidence="6" id="KW-1185">Reference proteome</keyword>
<dbReference type="SUPFAM" id="SSF55729">
    <property type="entry name" value="Acyl-CoA N-acyltransferases (Nat)"/>
    <property type="match status" value="1"/>
</dbReference>
<reference evidence="5" key="3">
    <citation type="submission" date="2016-11" db="EMBL/GenBank/DDBJ databases">
        <authorList>
            <person name="Varghese N."/>
            <person name="Submissions S."/>
        </authorList>
    </citation>
    <scope>NUCLEOTIDE SEQUENCE</scope>
    <source>
        <strain evidence="5">DSM 1682</strain>
    </source>
</reference>
<evidence type="ECO:0000313" key="5">
    <source>
        <dbReference type="EMBL" id="SHE33379.1"/>
    </source>
</evidence>
<accession>A0A120MKJ6</accession>